<gene>
    <name evidence="3" type="ORF">TSAR_005175</name>
</gene>
<keyword evidence="4" id="KW-1185">Reference proteome</keyword>
<feature type="region of interest" description="Disordered" evidence="2">
    <location>
        <begin position="129"/>
        <end position="240"/>
    </location>
</feature>
<evidence type="ECO:0008006" key="5">
    <source>
        <dbReference type="Google" id="ProtNLM"/>
    </source>
</evidence>
<feature type="compositionally biased region" description="Acidic residues" evidence="2">
    <location>
        <begin position="593"/>
        <end position="617"/>
    </location>
</feature>
<accession>A0A232EWB0</accession>
<evidence type="ECO:0000313" key="4">
    <source>
        <dbReference type="Proteomes" id="UP000215335"/>
    </source>
</evidence>
<evidence type="ECO:0000313" key="3">
    <source>
        <dbReference type="EMBL" id="OXU22627.1"/>
    </source>
</evidence>
<organism evidence="3 4">
    <name type="scientific">Trichomalopsis sarcophagae</name>
    <dbReference type="NCBI Taxonomy" id="543379"/>
    <lineage>
        <taxon>Eukaryota</taxon>
        <taxon>Metazoa</taxon>
        <taxon>Ecdysozoa</taxon>
        <taxon>Arthropoda</taxon>
        <taxon>Hexapoda</taxon>
        <taxon>Insecta</taxon>
        <taxon>Pterygota</taxon>
        <taxon>Neoptera</taxon>
        <taxon>Endopterygota</taxon>
        <taxon>Hymenoptera</taxon>
        <taxon>Apocrita</taxon>
        <taxon>Proctotrupomorpha</taxon>
        <taxon>Chalcidoidea</taxon>
        <taxon>Pteromalidae</taxon>
        <taxon>Pteromalinae</taxon>
        <taxon>Trichomalopsis</taxon>
    </lineage>
</organism>
<feature type="compositionally biased region" description="Acidic residues" evidence="2">
    <location>
        <begin position="135"/>
        <end position="146"/>
    </location>
</feature>
<proteinExistence type="predicted"/>
<feature type="compositionally biased region" description="Basic and acidic residues" evidence="2">
    <location>
        <begin position="576"/>
        <end position="592"/>
    </location>
</feature>
<protein>
    <recommendedName>
        <fullName evidence="5">BEN domain-containing protein</fullName>
    </recommendedName>
</protein>
<evidence type="ECO:0000256" key="1">
    <source>
        <dbReference type="SAM" id="Coils"/>
    </source>
</evidence>
<dbReference type="OrthoDB" id="7684380at2759"/>
<name>A0A232EWB0_9HYME</name>
<feature type="compositionally biased region" description="Acidic residues" evidence="2">
    <location>
        <begin position="548"/>
        <end position="559"/>
    </location>
</feature>
<feature type="compositionally biased region" description="Basic and acidic residues" evidence="2">
    <location>
        <begin position="189"/>
        <end position="238"/>
    </location>
</feature>
<comment type="caution">
    <text evidence="3">The sequence shown here is derived from an EMBL/GenBank/DDBJ whole genome shotgun (WGS) entry which is preliminary data.</text>
</comment>
<feature type="coiled-coil region" evidence="1">
    <location>
        <begin position="285"/>
        <end position="347"/>
    </location>
</feature>
<feature type="region of interest" description="Disordered" evidence="2">
    <location>
        <begin position="503"/>
        <end position="526"/>
    </location>
</feature>
<dbReference type="AlphaFoldDB" id="A0A232EWB0"/>
<sequence length="617" mass="69970">MESSKEKVEEKINSAKRPRLCPDKCMETVSEDDSAKEDRRTKSFDEKCKNVIVEVEKLKAKKLEKYATILNMKKSSLIEVLEDKSSKTDETDNIVTNDDGNKKVIVDIHNYDLDDNSSVSAQIISTLDNSTNCTDDNEDVANETETGENTNRSPASTKKVDRSNDEEEPLKKTLTGMKASKLKTNSTEVKPKIQHQDRQEGCHKENNNKQTKDNIAKENKFRKSDAKPVEQGKRKIEKQTNSALKENNIINNNRVLNDITTINKKSAKPNMIVNLHDSSTCKKEIVGSKSEIGKLKKKLKEHKEDLDKAVRKYNKLKDEHKDVLSNLNKYQELNVRLQLEILDEMKEKKVVDQQLESKVKNAEISTQDNYIPVGFYRKSDETFHIGRGIRLKDAQYNRIIVSSSTPAIFIGNALRALFDDATLMNTTVTGRRSNRTASTSSDKQSYAVLDPKKMGAIEDFYCFWLRTHWMPNKKKSDTECAVEMSKFKHHLGKKLAAFKDTSTDAEGVEDADGGENAQDAQDAENAERIEDAEVITSCKKNRLSFSLSDDDDDENAEDDDKNKTISNNEGEEEGEEKANNDIEKQKVIKDQEFYDDDNVDNNSDETDLVTENESGTD</sequence>
<reference evidence="3 4" key="1">
    <citation type="journal article" date="2017" name="Curr. Biol.">
        <title>The Evolution of Venom by Co-option of Single-Copy Genes.</title>
        <authorList>
            <person name="Martinson E.O."/>
            <person name="Mrinalini"/>
            <person name="Kelkar Y.D."/>
            <person name="Chang C.H."/>
            <person name="Werren J.H."/>
        </authorList>
    </citation>
    <scope>NUCLEOTIDE SEQUENCE [LARGE SCALE GENOMIC DNA]</scope>
    <source>
        <strain evidence="3 4">Alberta</strain>
        <tissue evidence="3">Whole body</tissue>
    </source>
</reference>
<feature type="region of interest" description="Disordered" evidence="2">
    <location>
        <begin position="545"/>
        <end position="617"/>
    </location>
</feature>
<feature type="compositionally biased region" description="Polar residues" evidence="2">
    <location>
        <begin position="147"/>
        <end position="156"/>
    </location>
</feature>
<dbReference type="Proteomes" id="UP000215335">
    <property type="component" value="Unassembled WGS sequence"/>
</dbReference>
<dbReference type="EMBL" id="NNAY01001893">
    <property type="protein sequence ID" value="OXU22627.1"/>
    <property type="molecule type" value="Genomic_DNA"/>
</dbReference>
<keyword evidence="1" id="KW-0175">Coiled coil</keyword>
<evidence type="ECO:0000256" key="2">
    <source>
        <dbReference type="SAM" id="MobiDB-lite"/>
    </source>
</evidence>